<feature type="transmembrane region" description="Helical" evidence="1">
    <location>
        <begin position="111"/>
        <end position="132"/>
    </location>
</feature>
<comment type="caution">
    <text evidence="2">The sequence shown here is derived from an EMBL/GenBank/DDBJ whole genome shotgun (WGS) entry which is preliminary data.</text>
</comment>
<protein>
    <submittedName>
        <fullName evidence="2">Uncharacterized protein</fullName>
    </submittedName>
</protein>
<dbReference type="AlphaFoldDB" id="A0A9X2C0K2"/>
<keyword evidence="1" id="KW-1133">Transmembrane helix</keyword>
<reference evidence="2" key="1">
    <citation type="submission" date="2021-11" db="EMBL/GenBank/DDBJ databases">
        <title>BS-T2-15 a new species belonging to the Comamonadaceae family isolated from the soil of a French oak forest.</title>
        <authorList>
            <person name="Mieszkin S."/>
            <person name="Alain K."/>
        </authorList>
    </citation>
    <scope>NUCLEOTIDE SEQUENCE</scope>
    <source>
        <strain evidence="2">BS-T2-15</strain>
    </source>
</reference>
<accession>A0A9X2C0K2</accession>
<feature type="transmembrane region" description="Helical" evidence="1">
    <location>
        <begin position="72"/>
        <end position="91"/>
    </location>
</feature>
<evidence type="ECO:0000313" key="3">
    <source>
        <dbReference type="Proteomes" id="UP001139353"/>
    </source>
</evidence>
<dbReference type="EMBL" id="JAJLJH010000004">
    <property type="protein sequence ID" value="MCK9687422.1"/>
    <property type="molecule type" value="Genomic_DNA"/>
</dbReference>
<keyword evidence="3" id="KW-1185">Reference proteome</keyword>
<dbReference type="RefSeq" id="WP_275683461.1">
    <property type="nucleotide sequence ID" value="NZ_JAJLJH010000004.1"/>
</dbReference>
<feature type="transmembrane region" description="Helical" evidence="1">
    <location>
        <begin position="45"/>
        <end position="65"/>
    </location>
</feature>
<gene>
    <name evidence="2" type="ORF">LPC04_17090</name>
</gene>
<keyword evidence="1" id="KW-0812">Transmembrane</keyword>
<dbReference type="Proteomes" id="UP001139353">
    <property type="component" value="Unassembled WGS sequence"/>
</dbReference>
<feature type="transmembrane region" description="Helical" evidence="1">
    <location>
        <begin position="12"/>
        <end position="29"/>
    </location>
</feature>
<sequence>MKACFWDREAAAVLSPAVGGVAPALWFWLRNGAGFDAISVGGPCVWAIRDMLISYAVALPVLVLCRRFGIRSLISLWLVAALIGGPMGYALANPVEFAWAPTEADFTHGPYWGLMLGYMTLFGLTGLLFAAVSKREAARA</sequence>
<evidence type="ECO:0000256" key="1">
    <source>
        <dbReference type="SAM" id="Phobius"/>
    </source>
</evidence>
<name>A0A9X2C0K2_9BURK</name>
<proteinExistence type="predicted"/>
<organism evidence="2 3">
    <name type="scientific">Scleromatobacter humisilvae</name>
    <dbReference type="NCBI Taxonomy" id="2897159"/>
    <lineage>
        <taxon>Bacteria</taxon>
        <taxon>Pseudomonadati</taxon>
        <taxon>Pseudomonadota</taxon>
        <taxon>Betaproteobacteria</taxon>
        <taxon>Burkholderiales</taxon>
        <taxon>Sphaerotilaceae</taxon>
        <taxon>Scleromatobacter</taxon>
    </lineage>
</organism>
<evidence type="ECO:0000313" key="2">
    <source>
        <dbReference type="EMBL" id="MCK9687422.1"/>
    </source>
</evidence>
<keyword evidence="1" id="KW-0472">Membrane</keyword>